<evidence type="ECO:0000313" key="1">
    <source>
        <dbReference type="EMBL" id="MSA96310.1"/>
    </source>
</evidence>
<dbReference type="RefSeq" id="WP_154249348.1">
    <property type="nucleotide sequence ID" value="NZ_WKZA01000134.1"/>
</dbReference>
<organism evidence="1 2">
    <name type="scientific">Gordonibacter urolithinfaciens</name>
    <dbReference type="NCBI Taxonomy" id="1335613"/>
    <lineage>
        <taxon>Bacteria</taxon>
        <taxon>Bacillati</taxon>
        <taxon>Actinomycetota</taxon>
        <taxon>Coriobacteriia</taxon>
        <taxon>Eggerthellales</taxon>
        <taxon>Eggerthellaceae</taxon>
        <taxon>Gordonibacter</taxon>
    </lineage>
</organism>
<gene>
    <name evidence="1" type="ORF">GKG38_14860</name>
</gene>
<dbReference type="AlphaFoldDB" id="A0A7K0IFM5"/>
<name>A0A7K0IFM5_9ACTN</name>
<protein>
    <submittedName>
        <fullName evidence="1">Uncharacterized protein</fullName>
    </submittedName>
</protein>
<proteinExistence type="predicted"/>
<comment type="caution">
    <text evidence="1">The sequence shown here is derived from an EMBL/GenBank/DDBJ whole genome shotgun (WGS) entry which is preliminary data.</text>
</comment>
<dbReference type="Proteomes" id="UP000462865">
    <property type="component" value="Unassembled WGS sequence"/>
</dbReference>
<dbReference type="EMBL" id="WKZA01000134">
    <property type="protein sequence ID" value="MSA96310.1"/>
    <property type="molecule type" value="Genomic_DNA"/>
</dbReference>
<reference evidence="1 2" key="1">
    <citation type="journal article" date="2019" name="Nat. Med.">
        <title>A library of human gut bacterial isolates paired with longitudinal multiomics data enables mechanistic microbiome research.</title>
        <authorList>
            <person name="Poyet M."/>
            <person name="Groussin M."/>
            <person name="Gibbons S.M."/>
            <person name="Avila-Pacheco J."/>
            <person name="Jiang X."/>
            <person name="Kearney S.M."/>
            <person name="Perrotta A.R."/>
            <person name="Berdy B."/>
            <person name="Zhao S."/>
            <person name="Lieberman T.D."/>
            <person name="Swanson P.K."/>
            <person name="Smith M."/>
            <person name="Roesemann S."/>
            <person name="Alexander J.E."/>
            <person name="Rich S.A."/>
            <person name="Livny J."/>
            <person name="Vlamakis H."/>
            <person name="Clish C."/>
            <person name="Bullock K."/>
            <person name="Deik A."/>
            <person name="Scott J."/>
            <person name="Pierce K.A."/>
            <person name="Xavier R.J."/>
            <person name="Alm E.J."/>
        </authorList>
    </citation>
    <scope>NUCLEOTIDE SEQUENCE [LARGE SCALE GENOMIC DNA]</scope>
    <source>
        <strain evidence="1 2">BIOML-A1</strain>
    </source>
</reference>
<accession>A0A7K0IFM5</accession>
<evidence type="ECO:0000313" key="2">
    <source>
        <dbReference type="Proteomes" id="UP000462865"/>
    </source>
</evidence>
<sequence length="160" mass="19238">MLDELNYIGYGFLESATEYLIDETDEEYLEQELKWYFPEYLVNQDPNRCFSKLKTLYEWIKDESLYRPVTRLHEYVLMRAIHNEWMFFNDLPDAESQELRETFYRLSGKAQLSEKEAAQISSMKDNELATMKAFFENMNFGELELIGAFHQEPLCTFLRF</sequence>